<evidence type="ECO:0000313" key="2">
    <source>
        <dbReference type="Proteomes" id="UP000886520"/>
    </source>
</evidence>
<name>A0A9D4ZNV6_ADICA</name>
<gene>
    <name evidence="1" type="ORF">GOP47_0005139</name>
</gene>
<proteinExistence type="predicted"/>
<keyword evidence="2" id="KW-1185">Reference proteome</keyword>
<feature type="non-terminal residue" evidence="1">
    <location>
        <position position="53"/>
    </location>
</feature>
<sequence>MKGVRRREVVRDAPGDLRRLKGVKRREMECDALVESKYEVREEEDGKGFGNSK</sequence>
<dbReference type="Proteomes" id="UP000886520">
    <property type="component" value="Chromosome 5"/>
</dbReference>
<organism evidence="1 2">
    <name type="scientific">Adiantum capillus-veneris</name>
    <name type="common">Maidenhair fern</name>
    <dbReference type="NCBI Taxonomy" id="13818"/>
    <lineage>
        <taxon>Eukaryota</taxon>
        <taxon>Viridiplantae</taxon>
        <taxon>Streptophyta</taxon>
        <taxon>Embryophyta</taxon>
        <taxon>Tracheophyta</taxon>
        <taxon>Polypodiopsida</taxon>
        <taxon>Polypodiidae</taxon>
        <taxon>Polypodiales</taxon>
        <taxon>Pteridineae</taxon>
        <taxon>Pteridaceae</taxon>
        <taxon>Vittarioideae</taxon>
        <taxon>Adiantum</taxon>
    </lineage>
</organism>
<comment type="caution">
    <text evidence="1">The sequence shown here is derived from an EMBL/GenBank/DDBJ whole genome shotgun (WGS) entry which is preliminary data.</text>
</comment>
<reference evidence="1 2" key="1">
    <citation type="submission" date="2021-01" db="EMBL/GenBank/DDBJ databases">
        <title>Adiantum capillus-veneris genome.</title>
        <authorList>
            <person name="Fang Y."/>
            <person name="Liao Q."/>
        </authorList>
    </citation>
    <scope>NUCLEOTIDE SEQUENCE [LARGE SCALE GENOMIC DNA]</scope>
    <source>
        <strain evidence="1">H3</strain>
        <tissue evidence="1">Leaf</tissue>
    </source>
</reference>
<accession>A0A9D4ZNV6</accession>
<evidence type="ECO:0000313" key="1">
    <source>
        <dbReference type="EMBL" id="KAI5079660.1"/>
    </source>
</evidence>
<dbReference type="AlphaFoldDB" id="A0A9D4ZNV6"/>
<protein>
    <submittedName>
        <fullName evidence="1">Uncharacterized protein</fullName>
    </submittedName>
</protein>
<dbReference type="EMBL" id="JABFUD020000005">
    <property type="protein sequence ID" value="KAI5079660.1"/>
    <property type="molecule type" value="Genomic_DNA"/>
</dbReference>